<keyword evidence="1" id="KW-0812">Transmembrane</keyword>
<feature type="transmembrane region" description="Helical" evidence="1">
    <location>
        <begin position="87"/>
        <end position="104"/>
    </location>
</feature>
<evidence type="ECO:0000256" key="1">
    <source>
        <dbReference type="SAM" id="Phobius"/>
    </source>
</evidence>
<evidence type="ECO:0000313" key="3">
    <source>
        <dbReference type="EMBL" id="MCQ4770552.1"/>
    </source>
</evidence>
<dbReference type="EMBL" id="JANFYS010000016">
    <property type="protein sequence ID" value="MCQ4770552.1"/>
    <property type="molecule type" value="Genomic_DNA"/>
</dbReference>
<dbReference type="InterPro" id="IPR010898">
    <property type="entry name" value="Hpre_diP_synth_I"/>
</dbReference>
<reference evidence="3" key="2">
    <citation type="submission" date="2022-06" db="EMBL/GenBank/DDBJ databases">
        <title>Isolation of gut microbiota from human fecal samples.</title>
        <authorList>
            <person name="Pamer E.G."/>
            <person name="Barat B."/>
            <person name="Waligurski E."/>
            <person name="Medina S."/>
            <person name="Paddock L."/>
            <person name="Mostad J."/>
        </authorList>
    </citation>
    <scope>NUCLEOTIDE SEQUENCE</scope>
    <source>
        <strain evidence="3">DFI.9.91</strain>
    </source>
</reference>
<dbReference type="InterPro" id="IPR014535">
    <property type="entry name" value="Hpre_diP_synt_I"/>
</dbReference>
<keyword evidence="1" id="KW-0472">Membrane</keyword>
<accession>A0AAW5JL37</accession>
<keyword evidence="1" id="KW-1133">Transmembrane helix</keyword>
<protein>
    <submittedName>
        <fullName evidence="3">Gx transporter family protein</fullName>
    </submittedName>
</protein>
<dbReference type="PIRSF" id="PIRSF027391">
    <property type="entry name" value="Hpre_diP_synt_I"/>
    <property type="match status" value="1"/>
</dbReference>
<reference evidence="2 4" key="1">
    <citation type="submission" date="2022-01" db="EMBL/GenBank/DDBJ databases">
        <title>Collection of gut derived symbiotic bacterial strains cultured from healthy donors.</title>
        <authorList>
            <person name="Lin H."/>
            <person name="Kohout C."/>
            <person name="Waligurski E."/>
            <person name="Pamer E.G."/>
        </authorList>
    </citation>
    <scope>NUCLEOTIDE SEQUENCE [LARGE SCALE GENOMIC DNA]</scope>
    <source>
        <strain evidence="2 4">DFI.3.7</strain>
    </source>
</reference>
<evidence type="ECO:0000313" key="2">
    <source>
        <dbReference type="EMBL" id="MCG4527377.1"/>
    </source>
</evidence>
<comment type="caution">
    <text evidence="3">The sequence shown here is derived from an EMBL/GenBank/DDBJ whole genome shotgun (WGS) entry which is preliminary data.</text>
</comment>
<dbReference type="Gene3D" id="1.10.1760.20">
    <property type="match status" value="1"/>
</dbReference>
<keyword evidence="4" id="KW-1185">Reference proteome</keyword>
<evidence type="ECO:0000313" key="4">
    <source>
        <dbReference type="Proteomes" id="UP001200313"/>
    </source>
</evidence>
<proteinExistence type="predicted"/>
<dbReference type="Proteomes" id="UP001204562">
    <property type="component" value="Unassembled WGS sequence"/>
</dbReference>
<name>A0AAW5JL37_9FIRM</name>
<gene>
    <name evidence="2" type="ORF">L0P79_09845</name>
    <name evidence="3" type="ORF">NE579_08760</name>
</gene>
<feature type="transmembrane region" description="Helical" evidence="1">
    <location>
        <begin position="111"/>
        <end position="134"/>
    </location>
</feature>
<dbReference type="Proteomes" id="UP001200313">
    <property type="component" value="Unassembled WGS sequence"/>
</dbReference>
<dbReference type="RefSeq" id="WP_238074112.1">
    <property type="nucleotide sequence ID" value="NZ_JAKNJB010000015.1"/>
</dbReference>
<sequence>MMYPASALSTRRLTRCAVLTALALALSVAEGLFPLTVLVPLPGLRLGLANLVTIYALCAMSGREALLILVARCLLGALVGGNLSALAFSLGGGLLAFGVMWLLVRCRRLSLFGVCIAGAAAHNTGQVLAAMAVLASPALLVYLAPLLLASLVTGAVTGAASILLVRRVPPPDGKP</sequence>
<feature type="transmembrane region" description="Helical" evidence="1">
    <location>
        <begin position="140"/>
        <end position="165"/>
    </location>
</feature>
<organism evidence="3 5">
    <name type="scientific">Intestinimonas massiliensis</name>
    <name type="common">ex Afouda et al. 2020</name>
    <dbReference type="NCBI Taxonomy" id="1673721"/>
    <lineage>
        <taxon>Bacteria</taxon>
        <taxon>Bacillati</taxon>
        <taxon>Bacillota</taxon>
        <taxon>Clostridia</taxon>
        <taxon>Eubacteriales</taxon>
        <taxon>Intestinimonas</taxon>
    </lineage>
</organism>
<dbReference type="Pfam" id="PF07456">
    <property type="entry name" value="Hpre_diP_synt_I"/>
    <property type="match status" value="1"/>
</dbReference>
<dbReference type="EMBL" id="JAKNJB010000015">
    <property type="protein sequence ID" value="MCG4527377.1"/>
    <property type="molecule type" value="Genomic_DNA"/>
</dbReference>
<dbReference type="AlphaFoldDB" id="A0AAW5JL37"/>
<evidence type="ECO:0000313" key="5">
    <source>
        <dbReference type="Proteomes" id="UP001204562"/>
    </source>
</evidence>